<name>A0A9R1SYF9_9HYME</name>
<organism evidence="1 2">
    <name type="scientific">Fopius arisanus</name>
    <dbReference type="NCBI Taxonomy" id="64838"/>
    <lineage>
        <taxon>Eukaryota</taxon>
        <taxon>Metazoa</taxon>
        <taxon>Ecdysozoa</taxon>
        <taxon>Arthropoda</taxon>
        <taxon>Hexapoda</taxon>
        <taxon>Insecta</taxon>
        <taxon>Pterygota</taxon>
        <taxon>Neoptera</taxon>
        <taxon>Endopterygota</taxon>
        <taxon>Hymenoptera</taxon>
        <taxon>Apocrita</taxon>
        <taxon>Ichneumonoidea</taxon>
        <taxon>Braconidae</taxon>
        <taxon>Opiinae</taxon>
        <taxon>Fopius</taxon>
    </lineage>
</organism>
<dbReference type="Proteomes" id="UP000694866">
    <property type="component" value="Unplaced"/>
</dbReference>
<dbReference type="RefSeq" id="XP_011299345.1">
    <property type="nucleotide sequence ID" value="XM_011301043.1"/>
</dbReference>
<keyword evidence="1" id="KW-1185">Reference proteome</keyword>
<protein>
    <submittedName>
        <fullName evidence="2">Uncharacterized protein</fullName>
    </submittedName>
</protein>
<dbReference type="AlphaFoldDB" id="A0A9R1SYF9"/>
<dbReference type="GeneID" id="105264272"/>
<proteinExistence type="predicted"/>
<evidence type="ECO:0000313" key="2">
    <source>
        <dbReference type="RefSeq" id="XP_011299345.1"/>
    </source>
</evidence>
<dbReference type="KEGG" id="fas:105264272"/>
<evidence type="ECO:0000313" key="1">
    <source>
        <dbReference type="Proteomes" id="UP000694866"/>
    </source>
</evidence>
<dbReference type="OrthoDB" id="7675367at2759"/>
<reference evidence="2" key="1">
    <citation type="submission" date="2025-08" db="UniProtKB">
        <authorList>
            <consortium name="RefSeq"/>
        </authorList>
    </citation>
    <scope>IDENTIFICATION</scope>
    <source>
        <strain evidence="2">USDA-PBARC FA_bdor</strain>
        <tissue evidence="2">Whole organism</tissue>
    </source>
</reference>
<accession>A0A9R1SYF9</accession>
<sequence length="153" mass="18403">MWFSLQPTLTAVNSSKHWTKYLDEMIEFSDDRNYFIIDQVERMMRERWRIIRCTTKYGWLVAYYQGSKISQERMKILINLANKIGQRNCEVAVARIRKLSYGIHPNQIPIVAEAILNEIYTILILKQRREFRWEMKRLIPKPPTVFTISNDIF</sequence>
<gene>
    <name evidence="2" type="primary">LOC105264272</name>
</gene>